<feature type="transmembrane region" description="Helical" evidence="1">
    <location>
        <begin position="12"/>
        <end position="30"/>
    </location>
</feature>
<dbReference type="Pfam" id="PF13231">
    <property type="entry name" value="PMT_2"/>
    <property type="match status" value="1"/>
</dbReference>
<dbReference type="RefSeq" id="WP_345078548.1">
    <property type="nucleotide sequence ID" value="NZ_BAABFA010000005.1"/>
</dbReference>
<keyword evidence="1" id="KW-0472">Membrane</keyword>
<feature type="transmembrane region" description="Helical" evidence="1">
    <location>
        <begin position="116"/>
        <end position="133"/>
    </location>
</feature>
<protein>
    <recommendedName>
        <fullName evidence="2">Glycosyltransferase RgtA/B/C/D-like domain-containing protein</fullName>
    </recommendedName>
</protein>
<feature type="transmembrane region" description="Helical" evidence="1">
    <location>
        <begin position="364"/>
        <end position="384"/>
    </location>
</feature>
<feature type="domain" description="Glycosyltransferase RgtA/B/C/D-like" evidence="2">
    <location>
        <begin position="68"/>
        <end position="213"/>
    </location>
</feature>
<sequence>MPAKTSYISHRILFYIALLVFIIFKIPYLSDAFYWDESWVYAPAIKSMYQAGPSLMPDVIPVEYSRGHPLLHQFACAVWMYVFGSSNLSMHSFALFLSAMLAISLFEVMRRLFDENIALISALLLLVNVTFFAQSSFVMTDIPLALFALLGIYYYAGERYIRAILALTVLYYIKESAWMMAFVLAADVAVSVWKKAPRKVIISRVLATVLPVLFIFVYFLLQKIRLGWFLYPAHTDIIDASLFHTLDHFQRILTLLFWTDQIFLYHFALVLACVILYIRTRRRVFLYITAAYLVIYLHTVVLGYKDLLYYVFIIAMLVAFIAFLRSPLSMLTRPQARFLKLSTAFSVAFSYFSSINFYEERYAFVVLLLMFFIPMGIAYGRIVASLGRGKWVIAWVLVLQLGCPVYITGNNQMIAYERIRAQQQLVDYMESQGYYDKIICAPSYLERVHLNDAATGFLNSPKIFPHVYEHMSASTELLIFDNIEPDVLFHRQVMADTNFHLVHKITYKRAWIEVYERRK</sequence>
<reference evidence="4" key="1">
    <citation type="journal article" date="2019" name="Int. J. Syst. Evol. Microbiol.">
        <title>The Global Catalogue of Microorganisms (GCM) 10K type strain sequencing project: providing services to taxonomists for standard genome sequencing and annotation.</title>
        <authorList>
            <consortium name="The Broad Institute Genomics Platform"/>
            <consortium name="The Broad Institute Genome Sequencing Center for Infectious Disease"/>
            <person name="Wu L."/>
            <person name="Ma J."/>
        </authorList>
    </citation>
    <scope>NUCLEOTIDE SEQUENCE [LARGE SCALE GENOMIC DNA]</scope>
    <source>
        <strain evidence="4">JCM 32105</strain>
    </source>
</reference>
<gene>
    <name evidence="3" type="ORF">GCM10023093_06790</name>
</gene>
<keyword evidence="1" id="KW-1133">Transmembrane helix</keyword>
<comment type="caution">
    <text evidence="3">The sequence shown here is derived from an EMBL/GenBank/DDBJ whole genome shotgun (WGS) entry which is preliminary data.</text>
</comment>
<evidence type="ECO:0000313" key="3">
    <source>
        <dbReference type="EMBL" id="GAA4461696.1"/>
    </source>
</evidence>
<proteinExistence type="predicted"/>
<feature type="transmembrane region" description="Helical" evidence="1">
    <location>
        <begin position="228"/>
        <end position="246"/>
    </location>
</feature>
<feature type="transmembrane region" description="Helical" evidence="1">
    <location>
        <begin position="139"/>
        <end position="156"/>
    </location>
</feature>
<evidence type="ECO:0000313" key="4">
    <source>
        <dbReference type="Proteomes" id="UP001500067"/>
    </source>
</evidence>
<feature type="transmembrane region" description="Helical" evidence="1">
    <location>
        <begin position="338"/>
        <end position="358"/>
    </location>
</feature>
<dbReference type="Proteomes" id="UP001500067">
    <property type="component" value="Unassembled WGS sequence"/>
</dbReference>
<feature type="transmembrane region" description="Helical" evidence="1">
    <location>
        <begin position="284"/>
        <end position="301"/>
    </location>
</feature>
<evidence type="ECO:0000256" key="1">
    <source>
        <dbReference type="SAM" id="Phobius"/>
    </source>
</evidence>
<feature type="transmembrane region" description="Helical" evidence="1">
    <location>
        <begin position="200"/>
        <end position="221"/>
    </location>
</feature>
<accession>A0ABP8N8A8</accession>
<dbReference type="EMBL" id="BAABFA010000005">
    <property type="protein sequence ID" value="GAA4461696.1"/>
    <property type="molecule type" value="Genomic_DNA"/>
</dbReference>
<feature type="transmembrane region" description="Helical" evidence="1">
    <location>
        <begin position="252"/>
        <end position="277"/>
    </location>
</feature>
<feature type="transmembrane region" description="Helical" evidence="1">
    <location>
        <begin position="391"/>
        <end position="409"/>
    </location>
</feature>
<organism evidence="3 4">
    <name type="scientific">Nemorincola caseinilytica</name>
    <dbReference type="NCBI Taxonomy" id="2054315"/>
    <lineage>
        <taxon>Bacteria</taxon>
        <taxon>Pseudomonadati</taxon>
        <taxon>Bacteroidota</taxon>
        <taxon>Chitinophagia</taxon>
        <taxon>Chitinophagales</taxon>
        <taxon>Chitinophagaceae</taxon>
        <taxon>Nemorincola</taxon>
    </lineage>
</organism>
<evidence type="ECO:0000259" key="2">
    <source>
        <dbReference type="Pfam" id="PF13231"/>
    </source>
</evidence>
<keyword evidence="1" id="KW-0812">Transmembrane</keyword>
<dbReference type="InterPro" id="IPR038731">
    <property type="entry name" value="RgtA/B/C-like"/>
</dbReference>
<feature type="transmembrane region" description="Helical" evidence="1">
    <location>
        <begin position="88"/>
        <end position="109"/>
    </location>
</feature>
<feature type="transmembrane region" description="Helical" evidence="1">
    <location>
        <begin position="307"/>
        <end position="326"/>
    </location>
</feature>
<keyword evidence="4" id="KW-1185">Reference proteome</keyword>
<name>A0ABP8N8A8_9BACT</name>